<reference evidence="1" key="1">
    <citation type="journal article" date="2022" name="Int. J. Mol. Sci.">
        <title>Draft Genome of Tanacetum Coccineum: Genomic Comparison of Closely Related Tanacetum-Family Plants.</title>
        <authorList>
            <person name="Yamashiro T."/>
            <person name="Shiraishi A."/>
            <person name="Nakayama K."/>
            <person name="Satake H."/>
        </authorList>
    </citation>
    <scope>NUCLEOTIDE SEQUENCE</scope>
</reference>
<accession>A0ABQ5E6Z9</accession>
<dbReference type="EMBL" id="BQNB010016000">
    <property type="protein sequence ID" value="GJT46616.1"/>
    <property type="molecule type" value="Genomic_DNA"/>
</dbReference>
<reference evidence="1" key="2">
    <citation type="submission" date="2022-01" db="EMBL/GenBank/DDBJ databases">
        <authorList>
            <person name="Yamashiro T."/>
            <person name="Shiraishi A."/>
            <person name="Satake H."/>
            <person name="Nakayama K."/>
        </authorList>
    </citation>
    <scope>NUCLEOTIDE SEQUENCE</scope>
</reference>
<evidence type="ECO:0000313" key="2">
    <source>
        <dbReference type="Proteomes" id="UP001151760"/>
    </source>
</evidence>
<gene>
    <name evidence="1" type="ORF">Tco_0955331</name>
</gene>
<name>A0ABQ5E6Z9_9ASTR</name>
<evidence type="ECO:0000313" key="1">
    <source>
        <dbReference type="EMBL" id="GJT46616.1"/>
    </source>
</evidence>
<organism evidence="1 2">
    <name type="scientific">Tanacetum coccineum</name>
    <dbReference type="NCBI Taxonomy" id="301880"/>
    <lineage>
        <taxon>Eukaryota</taxon>
        <taxon>Viridiplantae</taxon>
        <taxon>Streptophyta</taxon>
        <taxon>Embryophyta</taxon>
        <taxon>Tracheophyta</taxon>
        <taxon>Spermatophyta</taxon>
        <taxon>Magnoliopsida</taxon>
        <taxon>eudicotyledons</taxon>
        <taxon>Gunneridae</taxon>
        <taxon>Pentapetalae</taxon>
        <taxon>asterids</taxon>
        <taxon>campanulids</taxon>
        <taxon>Asterales</taxon>
        <taxon>Asteraceae</taxon>
        <taxon>Asteroideae</taxon>
        <taxon>Anthemideae</taxon>
        <taxon>Anthemidinae</taxon>
        <taxon>Tanacetum</taxon>
    </lineage>
</organism>
<proteinExistence type="predicted"/>
<sequence>MKYVSFSSFFVLQPNQLGAGQCDHGPLTSPELRTASCDLPELAIPERSLNSLVNNISDDFIHRFAHVIRNIMILQIIESEEPCCGGGGIGGRVIVVVVVAVAVAVNVGSGA</sequence>
<comment type="caution">
    <text evidence="1">The sequence shown here is derived from an EMBL/GenBank/DDBJ whole genome shotgun (WGS) entry which is preliminary data.</text>
</comment>
<protein>
    <submittedName>
        <fullName evidence="1">Uncharacterized protein</fullName>
    </submittedName>
</protein>
<keyword evidence="2" id="KW-1185">Reference proteome</keyword>
<dbReference type="Proteomes" id="UP001151760">
    <property type="component" value="Unassembled WGS sequence"/>
</dbReference>